<dbReference type="Gene3D" id="3.40.50.1100">
    <property type="match status" value="2"/>
</dbReference>
<dbReference type="AlphaFoldDB" id="H5TXF1"/>
<reference evidence="5 6" key="1">
    <citation type="submission" date="2012-02" db="EMBL/GenBank/DDBJ databases">
        <title>Whole genome shotgun sequence of Gordonia sputi NBRC 100414.</title>
        <authorList>
            <person name="Yoshida I."/>
            <person name="Hosoyama A."/>
            <person name="Tsuchikane K."/>
            <person name="Katsumata H."/>
            <person name="Yamazaki S."/>
            <person name="Fujita N."/>
        </authorList>
    </citation>
    <scope>NUCLEOTIDE SEQUENCE [LARGE SCALE GENOMIC DNA]</scope>
    <source>
        <strain evidence="5 6">NBRC 100414</strain>
    </source>
</reference>
<dbReference type="SUPFAM" id="SSF54631">
    <property type="entry name" value="CBS-domain pair"/>
    <property type="match status" value="1"/>
</dbReference>
<evidence type="ECO:0000256" key="2">
    <source>
        <dbReference type="ARBA" id="ARBA00007103"/>
    </source>
</evidence>
<dbReference type="GO" id="GO:0016765">
    <property type="term" value="F:transferase activity, transferring alkyl or aryl (other than methyl) groups"/>
    <property type="evidence" value="ECO:0007669"/>
    <property type="project" value="UniProtKB-ARBA"/>
</dbReference>
<evidence type="ECO:0000313" key="5">
    <source>
        <dbReference type="EMBL" id="GAB38159.1"/>
    </source>
</evidence>
<dbReference type="Proteomes" id="UP000005845">
    <property type="component" value="Unassembled WGS sequence"/>
</dbReference>
<name>H5TXF1_9ACTN</name>
<gene>
    <name evidence="5" type="primary">cbs</name>
    <name evidence="5" type="ORF">GOSPT_034_00260</name>
</gene>
<dbReference type="EMBL" id="BAFC01000034">
    <property type="protein sequence ID" value="GAB38159.1"/>
    <property type="molecule type" value="Genomic_DNA"/>
</dbReference>
<dbReference type="InterPro" id="IPR046342">
    <property type="entry name" value="CBS_dom_sf"/>
</dbReference>
<dbReference type="SUPFAM" id="SSF53686">
    <property type="entry name" value="Tryptophan synthase beta subunit-like PLP-dependent enzymes"/>
    <property type="match status" value="1"/>
</dbReference>
<accession>H5TXF1</accession>
<dbReference type="InterPro" id="IPR050214">
    <property type="entry name" value="Cys_Synth/Cystath_Beta-Synth"/>
</dbReference>
<comment type="similarity">
    <text evidence="2">Belongs to the cysteine synthase/cystathionine beta-synthase family.</text>
</comment>
<dbReference type="PROSITE" id="PS00901">
    <property type="entry name" value="CYS_SYNTHASE"/>
    <property type="match status" value="1"/>
</dbReference>
<dbReference type="CDD" id="cd01561">
    <property type="entry name" value="CBS_like"/>
    <property type="match status" value="1"/>
</dbReference>
<sequence>MRLNALARNVAPTILLKLEYLNPGGSVKDRAAREMVLAAERSGELKPNGVIVEGTSGNTGVGLAIIAAARGYSIIVVVPDKTSAEKISLLRGLGARVVVTPGGRPIGHPEHVRSVAEHIASTTPGAWLAGQYDNPANPAAHALTTGPEIWGQTDGAVTHFVAGVGTGGTITGTGEFLKHVSDGAVRVIAPDPLGSTYSGGEGRAFYIESVGHYRHPDTVDDVWPESFHPDVVDEFVPITDREAIDTARELLRHEGLLVGGSGALAVAGALRVATSLRPDDVVVVLIPDSGRNYLSKYFNDTWVSRWGFGVANSSEQPAVRRLRRAYPGLPSNATVAQARALLADIPSLPVHLPRAGDQVVAAEIVGSVDASTLVDADDDAHLCEYLLPPTHLAGIDEPIVDVAARLGAGRSGSDGHSLVVLVENGYAVGIATAADIVAATPDITVAGLVTETT</sequence>
<comment type="cofactor">
    <cofactor evidence="1">
        <name>pyridoxal 5'-phosphate</name>
        <dbReference type="ChEBI" id="CHEBI:597326"/>
    </cofactor>
</comment>
<keyword evidence="3" id="KW-0663">Pyridoxal phosphate</keyword>
<dbReference type="RefSeq" id="WP_005203620.1">
    <property type="nucleotide sequence ID" value="NZ_BAFC01000034.1"/>
</dbReference>
<dbReference type="eggNOG" id="COG0031">
    <property type="taxonomic scope" value="Bacteria"/>
</dbReference>
<dbReference type="GO" id="GO:0006535">
    <property type="term" value="P:cysteine biosynthetic process from serine"/>
    <property type="evidence" value="ECO:0007669"/>
    <property type="project" value="InterPro"/>
</dbReference>
<proteinExistence type="inferred from homology"/>
<comment type="caution">
    <text evidence="5">The sequence shown here is derived from an EMBL/GenBank/DDBJ whole genome shotgun (WGS) entry which is preliminary data.</text>
</comment>
<dbReference type="PANTHER" id="PTHR10314">
    <property type="entry name" value="CYSTATHIONINE BETA-SYNTHASE"/>
    <property type="match status" value="1"/>
</dbReference>
<dbReference type="InterPro" id="IPR036052">
    <property type="entry name" value="TrpB-like_PALP_sf"/>
</dbReference>
<evidence type="ECO:0000256" key="1">
    <source>
        <dbReference type="ARBA" id="ARBA00001933"/>
    </source>
</evidence>
<dbReference type="InterPro" id="IPR001926">
    <property type="entry name" value="TrpB-like_PALP"/>
</dbReference>
<keyword evidence="6" id="KW-1185">Reference proteome</keyword>
<feature type="domain" description="Tryptophan synthase beta chain-like PALP" evidence="4">
    <location>
        <begin position="2"/>
        <end position="288"/>
    </location>
</feature>
<evidence type="ECO:0000259" key="4">
    <source>
        <dbReference type="Pfam" id="PF00291"/>
    </source>
</evidence>
<organism evidence="5 6">
    <name type="scientific">Gordonia sputi NBRC 100414</name>
    <dbReference type="NCBI Taxonomy" id="1089453"/>
    <lineage>
        <taxon>Bacteria</taxon>
        <taxon>Bacillati</taxon>
        <taxon>Actinomycetota</taxon>
        <taxon>Actinomycetes</taxon>
        <taxon>Mycobacteriales</taxon>
        <taxon>Gordoniaceae</taxon>
        <taxon>Gordonia</taxon>
    </lineage>
</organism>
<evidence type="ECO:0000256" key="3">
    <source>
        <dbReference type="ARBA" id="ARBA00022898"/>
    </source>
</evidence>
<dbReference type="Pfam" id="PF00291">
    <property type="entry name" value="PALP"/>
    <property type="match status" value="1"/>
</dbReference>
<dbReference type="FunFam" id="3.40.50.1100:FF:000003">
    <property type="entry name" value="Cystathionine beta-synthase"/>
    <property type="match status" value="1"/>
</dbReference>
<dbReference type="InterPro" id="IPR001216">
    <property type="entry name" value="P-phosphate_BS"/>
</dbReference>
<protein>
    <submittedName>
        <fullName evidence="5">Cystathionine beta-synthase</fullName>
    </submittedName>
</protein>
<evidence type="ECO:0000313" key="6">
    <source>
        <dbReference type="Proteomes" id="UP000005845"/>
    </source>
</evidence>